<name>A0A9W9YBF2_9CNID</name>
<accession>A0A9W9YBF2</accession>
<evidence type="ECO:0000313" key="2">
    <source>
        <dbReference type="Proteomes" id="UP001163046"/>
    </source>
</evidence>
<dbReference type="AlphaFoldDB" id="A0A9W9YBF2"/>
<gene>
    <name evidence="1" type="ORF">OS493_020051</name>
</gene>
<dbReference type="EMBL" id="MU827789">
    <property type="protein sequence ID" value="KAJ7331265.1"/>
    <property type="molecule type" value="Genomic_DNA"/>
</dbReference>
<evidence type="ECO:0000313" key="1">
    <source>
        <dbReference type="EMBL" id="KAJ7331265.1"/>
    </source>
</evidence>
<proteinExistence type="predicted"/>
<protein>
    <submittedName>
        <fullName evidence="1">Uncharacterized protein</fullName>
    </submittedName>
</protein>
<reference evidence="1" key="1">
    <citation type="submission" date="2023-01" db="EMBL/GenBank/DDBJ databases">
        <title>Genome assembly of the deep-sea coral Lophelia pertusa.</title>
        <authorList>
            <person name="Herrera S."/>
            <person name="Cordes E."/>
        </authorList>
    </citation>
    <scope>NUCLEOTIDE SEQUENCE</scope>
    <source>
        <strain evidence="1">USNM1676648</strain>
        <tissue evidence="1">Polyp</tissue>
    </source>
</reference>
<dbReference type="Proteomes" id="UP001163046">
    <property type="component" value="Unassembled WGS sequence"/>
</dbReference>
<keyword evidence="2" id="KW-1185">Reference proteome</keyword>
<comment type="caution">
    <text evidence="1">The sequence shown here is derived from an EMBL/GenBank/DDBJ whole genome shotgun (WGS) entry which is preliminary data.</text>
</comment>
<organism evidence="1 2">
    <name type="scientific">Desmophyllum pertusum</name>
    <dbReference type="NCBI Taxonomy" id="174260"/>
    <lineage>
        <taxon>Eukaryota</taxon>
        <taxon>Metazoa</taxon>
        <taxon>Cnidaria</taxon>
        <taxon>Anthozoa</taxon>
        <taxon>Hexacorallia</taxon>
        <taxon>Scleractinia</taxon>
        <taxon>Caryophylliina</taxon>
        <taxon>Caryophylliidae</taxon>
        <taxon>Desmophyllum</taxon>
    </lineage>
</organism>
<sequence length="164" mass="18711">MAVEWQWISVRLDTYLFDMSLNRRSSIVPVSSTSLSVTHSRNATLREVPELDYKVPVPAQRLVYKFNRLPYKYEPGVTRSLRHARQINASITNEQDQNQSHLPPQITTDFSSLPSAFIPTSTPVSKGRPWPVMAMPTRPVWWYPGSSLLALKPPVFYNAVNLVI</sequence>